<dbReference type="SUPFAM" id="SSF56954">
    <property type="entry name" value="Outer membrane efflux proteins (OEP)"/>
    <property type="match status" value="1"/>
</dbReference>
<organism evidence="3 4">
    <name type="scientific">Brumimicrobium glaciale</name>
    <dbReference type="NCBI Taxonomy" id="200475"/>
    <lineage>
        <taxon>Bacteria</taxon>
        <taxon>Pseudomonadati</taxon>
        <taxon>Bacteroidota</taxon>
        <taxon>Flavobacteriia</taxon>
        <taxon>Flavobacteriales</taxon>
        <taxon>Crocinitomicaceae</taxon>
        <taxon>Brumimicrobium</taxon>
    </lineage>
</organism>
<feature type="chain" id="PRO_5021044200" evidence="2">
    <location>
        <begin position="23"/>
        <end position="480"/>
    </location>
</feature>
<evidence type="ECO:0000313" key="3">
    <source>
        <dbReference type="EMBL" id="RYM35576.1"/>
    </source>
</evidence>
<dbReference type="PROSITE" id="PS51257">
    <property type="entry name" value="PROKAR_LIPOPROTEIN"/>
    <property type="match status" value="1"/>
</dbReference>
<dbReference type="Gene3D" id="1.20.1600.10">
    <property type="entry name" value="Outer membrane efflux proteins (OEP)"/>
    <property type="match status" value="1"/>
</dbReference>
<dbReference type="AlphaFoldDB" id="A0A4Q4KQ39"/>
<dbReference type="Proteomes" id="UP000293952">
    <property type="component" value="Unassembled WGS sequence"/>
</dbReference>
<feature type="signal peptide" evidence="2">
    <location>
        <begin position="1"/>
        <end position="22"/>
    </location>
</feature>
<dbReference type="PANTHER" id="PTHR30203:SF30">
    <property type="entry name" value="OUTER MEMBRANE PROTEIN-RELATED"/>
    <property type="match status" value="1"/>
</dbReference>
<keyword evidence="4" id="KW-1185">Reference proteome</keyword>
<protein>
    <submittedName>
        <fullName evidence="3">TolC family protein</fullName>
    </submittedName>
</protein>
<dbReference type="GO" id="GO:0005886">
    <property type="term" value="C:plasma membrane"/>
    <property type="evidence" value="ECO:0007669"/>
    <property type="project" value="UniProtKB-SubCell"/>
</dbReference>
<sequence length="480" mass="54160">MLKKTKYISILLFTLLTFTSCKSLKVAIQEENKEVPKNFMSIDENSEDTTNSASLKWRDYFTDVQLVNLIDSALLKNQELNIILQEIEISRYEIGAKKGEYLPTVSGYVGAGVDKVSRYTRNGAVEATTDIIPGKEFPEPLQDYVVGLRANWEIDIWKKLRNGKKAAVSRYLSSISGKNFMVTHLVSEIAGEYYELLALDNQLIRVNQNIDLQMNALKIVKQQKESAKVTELAVKRFEAQLYSTQSLRFEIEQSIIETENKINFLAGRFPQPVLRNANTFNDSILTVINQGLPSQLLDNRMDIKQAELELEANKLDVKIAKAQFYPSIGLSAGIGLQAFDPTFIIKNPKSLLFSLAGDLVAPLINRAGIKAHYYSANARQLQAIYEYEKTILSAYIEVTNQLSKIENLNKSYAFKAKEVDALNTSIQISNTLFRSARADYLEVLLTQEETIDSQFELIEIKKLQLNAMVNTYVALGGGWD</sequence>
<keyword evidence="2" id="KW-0812">Transmembrane</keyword>
<dbReference type="NCBIfam" id="TIGR01845">
    <property type="entry name" value="outer_NodT"/>
    <property type="match status" value="1"/>
</dbReference>
<keyword evidence="2" id="KW-1134">Transmembrane beta strand</keyword>
<keyword evidence="2" id="KW-0564">Palmitate</keyword>
<keyword evidence="2" id="KW-0732">Signal</keyword>
<dbReference type="EMBL" id="SETE01000001">
    <property type="protein sequence ID" value="RYM35576.1"/>
    <property type="molecule type" value="Genomic_DNA"/>
</dbReference>
<dbReference type="PANTHER" id="PTHR30203">
    <property type="entry name" value="OUTER MEMBRANE CATION EFFLUX PROTEIN"/>
    <property type="match status" value="1"/>
</dbReference>
<evidence type="ECO:0000313" key="4">
    <source>
        <dbReference type="Proteomes" id="UP000293952"/>
    </source>
</evidence>
<dbReference type="RefSeq" id="WP_130091943.1">
    <property type="nucleotide sequence ID" value="NZ_SETE01000001.1"/>
</dbReference>
<evidence type="ECO:0000256" key="1">
    <source>
        <dbReference type="ARBA" id="ARBA00007613"/>
    </source>
</evidence>
<keyword evidence="2" id="KW-0449">Lipoprotein</keyword>
<evidence type="ECO:0000256" key="2">
    <source>
        <dbReference type="RuleBase" id="RU362097"/>
    </source>
</evidence>
<gene>
    <name evidence="3" type="ORF">ERX46_00890</name>
</gene>
<dbReference type="OrthoDB" id="9770517at2"/>
<comment type="caution">
    <text evidence="3">The sequence shown here is derived from an EMBL/GenBank/DDBJ whole genome shotgun (WGS) entry which is preliminary data.</text>
</comment>
<comment type="similarity">
    <text evidence="1 2">Belongs to the outer membrane factor (OMF) (TC 1.B.17) family.</text>
</comment>
<dbReference type="GO" id="GO:0015562">
    <property type="term" value="F:efflux transmembrane transporter activity"/>
    <property type="evidence" value="ECO:0007669"/>
    <property type="project" value="InterPro"/>
</dbReference>
<dbReference type="Gene3D" id="2.20.200.10">
    <property type="entry name" value="Outer membrane efflux proteins (OEP)"/>
    <property type="match status" value="1"/>
</dbReference>
<reference evidence="3 4" key="1">
    <citation type="submission" date="2019-02" db="EMBL/GenBank/DDBJ databases">
        <title>Genome sequence of the sea-ice species Brumimicrobium glaciale.</title>
        <authorList>
            <person name="Bowman J.P."/>
        </authorList>
    </citation>
    <scope>NUCLEOTIDE SEQUENCE [LARGE SCALE GENOMIC DNA]</scope>
    <source>
        <strain evidence="3 4">IC156</strain>
    </source>
</reference>
<dbReference type="Pfam" id="PF02321">
    <property type="entry name" value="OEP"/>
    <property type="match status" value="2"/>
</dbReference>
<name>A0A4Q4KQ39_9FLAO</name>
<proteinExistence type="inferred from homology"/>
<dbReference type="InterPro" id="IPR003423">
    <property type="entry name" value="OMP_efflux"/>
</dbReference>
<keyword evidence="2" id="KW-0472">Membrane</keyword>
<comment type="subcellular location">
    <subcellularLocation>
        <location evidence="2">Cell membrane</location>
        <topology evidence="2">Lipid-anchor</topology>
    </subcellularLocation>
</comment>
<dbReference type="InterPro" id="IPR010131">
    <property type="entry name" value="MdtP/NodT-like"/>
</dbReference>
<accession>A0A4Q4KQ39</accession>